<dbReference type="Pfam" id="PF07714">
    <property type="entry name" value="PK_Tyr_Ser-Thr"/>
    <property type="match status" value="1"/>
</dbReference>
<dbReference type="InterPro" id="IPR000719">
    <property type="entry name" value="Prot_kinase_dom"/>
</dbReference>
<evidence type="ECO:0000256" key="2">
    <source>
        <dbReference type="ARBA" id="ARBA00022737"/>
    </source>
</evidence>
<dbReference type="InterPro" id="IPR036770">
    <property type="entry name" value="Ankyrin_rpt-contain_sf"/>
</dbReference>
<feature type="repeat" description="ANK" evidence="6">
    <location>
        <begin position="62"/>
        <end position="94"/>
    </location>
</feature>
<dbReference type="InterPro" id="IPR001245">
    <property type="entry name" value="Ser-Thr/Tyr_kinase_cat_dom"/>
</dbReference>
<dbReference type="Gene3D" id="3.30.200.20">
    <property type="entry name" value="Phosphorylase Kinase, domain 1"/>
    <property type="match status" value="1"/>
</dbReference>
<keyword evidence="1" id="KW-0723">Serine/threonine-protein kinase</keyword>
<feature type="binding site" evidence="7">
    <location>
        <position position="543"/>
    </location>
    <ligand>
        <name>ATP</name>
        <dbReference type="ChEBI" id="CHEBI:30616"/>
    </ligand>
</feature>
<keyword evidence="3 7" id="KW-0547">Nucleotide-binding</keyword>
<dbReference type="InterPro" id="IPR041243">
    <property type="entry name" value="STI1/HOP_DP"/>
</dbReference>
<evidence type="ECO:0000259" key="8">
    <source>
        <dbReference type="PROSITE" id="PS50011"/>
    </source>
</evidence>
<dbReference type="Pfam" id="PF17830">
    <property type="entry name" value="STI1-HOP_DP"/>
    <property type="match status" value="1"/>
</dbReference>
<evidence type="ECO:0000256" key="1">
    <source>
        <dbReference type="ARBA" id="ARBA00022527"/>
    </source>
</evidence>
<keyword evidence="2" id="KW-0677">Repeat</keyword>
<evidence type="ECO:0000256" key="3">
    <source>
        <dbReference type="ARBA" id="ARBA00022741"/>
    </source>
</evidence>
<feature type="repeat" description="ANK" evidence="6">
    <location>
        <begin position="95"/>
        <end position="127"/>
    </location>
</feature>
<dbReference type="SUPFAM" id="SSF56112">
    <property type="entry name" value="Protein kinase-like (PK-like)"/>
    <property type="match status" value="1"/>
</dbReference>
<dbReference type="PROSITE" id="PS50088">
    <property type="entry name" value="ANK_REPEAT"/>
    <property type="match status" value="4"/>
</dbReference>
<dbReference type="InterPro" id="IPR011009">
    <property type="entry name" value="Kinase-like_dom_sf"/>
</dbReference>
<dbReference type="SUPFAM" id="SSF48403">
    <property type="entry name" value="Ankyrin repeat"/>
    <property type="match status" value="1"/>
</dbReference>
<keyword evidence="5 6" id="KW-0040">ANK repeat</keyword>
<feature type="repeat" description="ANK" evidence="6">
    <location>
        <begin position="128"/>
        <end position="160"/>
    </location>
</feature>
<evidence type="ECO:0000256" key="4">
    <source>
        <dbReference type="ARBA" id="ARBA00022840"/>
    </source>
</evidence>
<dbReference type="SMART" id="SM00248">
    <property type="entry name" value="ANK"/>
    <property type="match status" value="4"/>
</dbReference>
<evidence type="ECO:0000256" key="5">
    <source>
        <dbReference type="ARBA" id="ARBA00023043"/>
    </source>
</evidence>
<dbReference type="PANTHER" id="PTHR24171">
    <property type="entry name" value="ANKYRIN REPEAT DOMAIN-CONTAINING PROTEIN 39-RELATED"/>
    <property type="match status" value="1"/>
</dbReference>
<evidence type="ECO:0000313" key="9">
    <source>
        <dbReference type="EMBL" id="KAF0723636.1"/>
    </source>
</evidence>
<dbReference type="GO" id="GO:0004674">
    <property type="term" value="F:protein serine/threonine kinase activity"/>
    <property type="evidence" value="ECO:0007669"/>
    <property type="project" value="UniProtKB-KW"/>
</dbReference>
<gene>
    <name evidence="9" type="ORF">Ae201684_017487</name>
</gene>
<feature type="domain" description="Protein kinase" evidence="8">
    <location>
        <begin position="516"/>
        <end position="757"/>
    </location>
</feature>
<dbReference type="InterPro" id="IPR017441">
    <property type="entry name" value="Protein_kinase_ATP_BS"/>
</dbReference>
<dbReference type="VEuPathDB" id="FungiDB:AeMF1_005833"/>
<keyword evidence="4 7" id="KW-0067">ATP-binding</keyword>
<feature type="repeat" description="ANK" evidence="6">
    <location>
        <begin position="29"/>
        <end position="61"/>
    </location>
</feature>
<dbReference type="Gene3D" id="1.10.260.100">
    <property type="match status" value="1"/>
</dbReference>
<dbReference type="GO" id="GO:0005524">
    <property type="term" value="F:ATP binding"/>
    <property type="evidence" value="ECO:0007669"/>
    <property type="project" value="UniProtKB-UniRule"/>
</dbReference>
<name>A0A6G0WAN3_9STRA</name>
<keyword evidence="10" id="KW-1185">Reference proteome</keyword>
<dbReference type="Gene3D" id="1.25.40.20">
    <property type="entry name" value="Ankyrin repeat-containing domain"/>
    <property type="match status" value="2"/>
</dbReference>
<evidence type="ECO:0000256" key="7">
    <source>
        <dbReference type="PROSITE-ProRule" id="PRU10141"/>
    </source>
</evidence>
<dbReference type="InterPro" id="IPR002110">
    <property type="entry name" value="Ankyrin_rpt"/>
</dbReference>
<evidence type="ECO:0000313" key="10">
    <source>
        <dbReference type="Proteomes" id="UP000481153"/>
    </source>
</evidence>
<organism evidence="9 10">
    <name type="scientific">Aphanomyces euteiches</name>
    <dbReference type="NCBI Taxonomy" id="100861"/>
    <lineage>
        <taxon>Eukaryota</taxon>
        <taxon>Sar</taxon>
        <taxon>Stramenopiles</taxon>
        <taxon>Oomycota</taxon>
        <taxon>Saprolegniomycetes</taxon>
        <taxon>Saprolegniales</taxon>
        <taxon>Verrucalvaceae</taxon>
        <taxon>Aphanomyces</taxon>
    </lineage>
</organism>
<dbReference type="AlphaFoldDB" id="A0A6G0WAN3"/>
<dbReference type="Pfam" id="PF00069">
    <property type="entry name" value="Pkinase"/>
    <property type="match status" value="1"/>
</dbReference>
<protein>
    <recommendedName>
        <fullName evidence="8">Protein kinase domain-containing protein</fullName>
    </recommendedName>
</protein>
<dbReference type="Gene3D" id="1.10.510.10">
    <property type="entry name" value="Transferase(Phosphotransferase) domain 1"/>
    <property type="match status" value="2"/>
</dbReference>
<reference evidence="9 10" key="1">
    <citation type="submission" date="2019-07" db="EMBL/GenBank/DDBJ databases">
        <title>Genomics analysis of Aphanomyces spp. identifies a new class of oomycete effector associated with host adaptation.</title>
        <authorList>
            <person name="Gaulin E."/>
        </authorList>
    </citation>
    <scope>NUCLEOTIDE SEQUENCE [LARGE SCALE GENOMIC DNA]</scope>
    <source>
        <strain evidence="9 10">ATCC 201684</strain>
    </source>
</reference>
<dbReference type="PROSITE" id="PS00107">
    <property type="entry name" value="PROTEIN_KINASE_ATP"/>
    <property type="match status" value="1"/>
</dbReference>
<sequence>MVEASRKGHLDVVKNLLANGSAVDEKANNGQTPLLEASRNGHLGIVKYLFANGAAIDTFGYRNQTPLFEASSNGHLGIVKYLIAHGADVDTKDYMDRSPLHMASRHGHMDVVKCLLAKCTNIDSRDDDGWTSLHYALSAGHEEIVMDLLDAGFDVTLITTDGKTSRDICNDGNLVALIDNLYWIRQCFGKDMVPKLAKNPKTVSFLADPALYAILHSIQLNPYKFVKHQDNARVLDAFFELKKLTSPYSVQTSSTYQTRIKHYPRIFSIQSAVGHILHTLQIIKGINSDLLDSAKVILELSLDFQTNRELVLATGIIVGRIVNQLNIRDEPMQDFNILQIFEEIRVYLQSTLRSTPTWKLLIYSSQRQATIQVINTKIVRLQDRLRQAANYLNVDLYIQVVGYVNDRTAGFKSMIETMNDLDKRLEAIANLPSLRQQMDKFDELKIQMQRGLEHHTRQVEVENITQNKEFEYQIKICQNQIEDTAKIMSQKNKTRYGIEKIESWMLSSDDIDFELDNINSALGRGGFATVFRGLYHGQYVAVKRFDQILVADSPDLEKLIVKEVKAWKDISREPYILTLIGVCTKIAMPILVSELCQTNIRRYVRYSTDALIPMIYQFACGLLSIHNVSIIHRDLKGDNVLITFQNTQDWKREMWDVELDEPRAILDPDEVTVKSDIWSFGMTMWEVLCNDIPYKDYGTYEIPDAIVSDDERPNKPEDLSLHLEPLWKLITMCWQVDPAARPFAVDIVDYLKKHYGTELEL</sequence>
<keyword evidence="1" id="KW-0808">Transferase</keyword>
<dbReference type="PRINTS" id="PR01415">
    <property type="entry name" value="ANKYRIN"/>
</dbReference>
<dbReference type="SMART" id="SM00220">
    <property type="entry name" value="S_TKc"/>
    <property type="match status" value="1"/>
</dbReference>
<keyword evidence="1" id="KW-0418">Kinase</keyword>
<dbReference type="Pfam" id="PF12796">
    <property type="entry name" value="Ank_2"/>
    <property type="match status" value="2"/>
</dbReference>
<dbReference type="EMBL" id="VJMJ01000298">
    <property type="protein sequence ID" value="KAF0723636.1"/>
    <property type="molecule type" value="Genomic_DNA"/>
</dbReference>
<comment type="caution">
    <text evidence="9">The sequence shown here is derived from an EMBL/GenBank/DDBJ whole genome shotgun (WGS) entry which is preliminary data.</text>
</comment>
<dbReference type="PROSITE" id="PS50297">
    <property type="entry name" value="ANK_REP_REGION"/>
    <property type="match status" value="4"/>
</dbReference>
<dbReference type="InterPro" id="IPR008271">
    <property type="entry name" value="Ser/Thr_kinase_AS"/>
</dbReference>
<accession>A0A6G0WAN3</accession>
<evidence type="ECO:0000256" key="6">
    <source>
        <dbReference type="PROSITE-ProRule" id="PRU00023"/>
    </source>
</evidence>
<dbReference type="PROSITE" id="PS50011">
    <property type="entry name" value="PROTEIN_KINASE_DOM"/>
    <property type="match status" value="1"/>
</dbReference>
<dbReference type="PROSITE" id="PS00108">
    <property type="entry name" value="PROTEIN_KINASE_ST"/>
    <property type="match status" value="1"/>
</dbReference>
<dbReference type="Proteomes" id="UP000481153">
    <property type="component" value="Unassembled WGS sequence"/>
</dbReference>
<proteinExistence type="predicted"/>